<keyword evidence="4" id="KW-1003">Cell membrane</keyword>
<reference evidence="9" key="1">
    <citation type="submission" date="2020-08" db="EMBL/GenBank/DDBJ databases">
        <title>Novel species isolated from subtropical streams in China.</title>
        <authorList>
            <person name="Lu H."/>
        </authorList>
    </citation>
    <scope>NUCLEOTIDE SEQUENCE</scope>
    <source>
        <strain evidence="9">CY7W</strain>
    </source>
</reference>
<feature type="transmembrane region" description="Helical" evidence="8">
    <location>
        <begin position="170"/>
        <end position="187"/>
    </location>
</feature>
<evidence type="ECO:0000256" key="7">
    <source>
        <dbReference type="ARBA" id="ARBA00023136"/>
    </source>
</evidence>
<feature type="transmembrane region" description="Helical" evidence="8">
    <location>
        <begin position="140"/>
        <end position="164"/>
    </location>
</feature>
<feature type="transmembrane region" description="Helical" evidence="8">
    <location>
        <begin position="59"/>
        <end position="81"/>
    </location>
</feature>
<dbReference type="RefSeq" id="WP_186879414.1">
    <property type="nucleotide sequence ID" value="NZ_JACOGG010000001.1"/>
</dbReference>
<name>A0A923KU33_9BURK</name>
<keyword evidence="5 8" id="KW-0812">Transmembrane</keyword>
<dbReference type="PANTHER" id="PTHR34979:SF1">
    <property type="entry name" value="INNER MEMBRANE PROTEIN YGAZ"/>
    <property type="match status" value="1"/>
</dbReference>
<gene>
    <name evidence="9" type="ORF">H8K47_00160</name>
</gene>
<feature type="transmembrane region" description="Helical" evidence="8">
    <location>
        <begin position="20"/>
        <end position="38"/>
    </location>
</feature>
<organism evidence="9 10">
    <name type="scientific">Undibacterium rugosum</name>
    <dbReference type="NCBI Taxonomy" id="2762291"/>
    <lineage>
        <taxon>Bacteria</taxon>
        <taxon>Pseudomonadati</taxon>
        <taxon>Pseudomonadota</taxon>
        <taxon>Betaproteobacteria</taxon>
        <taxon>Burkholderiales</taxon>
        <taxon>Oxalobacteraceae</taxon>
        <taxon>Undibacterium</taxon>
    </lineage>
</organism>
<dbReference type="GO" id="GO:1903785">
    <property type="term" value="P:L-valine transmembrane transport"/>
    <property type="evidence" value="ECO:0007669"/>
    <property type="project" value="TreeGrafter"/>
</dbReference>
<evidence type="ECO:0000256" key="1">
    <source>
        <dbReference type="ARBA" id="ARBA00004651"/>
    </source>
</evidence>
<dbReference type="Proteomes" id="UP000612361">
    <property type="component" value="Unassembled WGS sequence"/>
</dbReference>
<dbReference type="GO" id="GO:0005886">
    <property type="term" value="C:plasma membrane"/>
    <property type="evidence" value="ECO:0007669"/>
    <property type="project" value="UniProtKB-SubCell"/>
</dbReference>
<evidence type="ECO:0000256" key="4">
    <source>
        <dbReference type="ARBA" id="ARBA00022475"/>
    </source>
</evidence>
<dbReference type="Pfam" id="PF03591">
    <property type="entry name" value="AzlC"/>
    <property type="match status" value="1"/>
</dbReference>
<keyword evidence="3" id="KW-0813">Transport</keyword>
<sequence length="244" mass="26357">MSVTTPTQLCLQGARDTLPMLVGAMPFGVIFGTLAAASTMAPWQGQLMSLLVYAGSSQFIAIGLVAGHTSMLLIWLTTFFVNLRHMLYAASLLPLVAHLPLRWRLLLGALLTDETFAVVSARLQQSDRSATPSSLRHLHWYFLGSGLAMYLNWQLWTLVGLGFGSAFPQMQNWGLDFAMVATFIAIIVPQLRRFPYLAAALAAGSLSYLLQHLPYKSGLLIAVVSGVCVGMLASRPGATQGETA</sequence>
<accession>A0A923KU33</accession>
<keyword evidence="10" id="KW-1185">Reference proteome</keyword>
<proteinExistence type="inferred from homology"/>
<evidence type="ECO:0000256" key="2">
    <source>
        <dbReference type="ARBA" id="ARBA00010735"/>
    </source>
</evidence>
<evidence type="ECO:0000313" key="10">
    <source>
        <dbReference type="Proteomes" id="UP000612361"/>
    </source>
</evidence>
<evidence type="ECO:0000256" key="3">
    <source>
        <dbReference type="ARBA" id="ARBA00022448"/>
    </source>
</evidence>
<evidence type="ECO:0000256" key="6">
    <source>
        <dbReference type="ARBA" id="ARBA00022989"/>
    </source>
</evidence>
<keyword evidence="7 8" id="KW-0472">Membrane</keyword>
<keyword evidence="6 8" id="KW-1133">Transmembrane helix</keyword>
<evidence type="ECO:0000313" key="9">
    <source>
        <dbReference type="EMBL" id="MBC3933757.1"/>
    </source>
</evidence>
<dbReference type="InterPro" id="IPR011606">
    <property type="entry name" value="Brnchd-chn_aa_trnsp_permease"/>
</dbReference>
<comment type="subcellular location">
    <subcellularLocation>
        <location evidence="1">Cell membrane</location>
        <topology evidence="1">Multi-pass membrane protein</topology>
    </subcellularLocation>
</comment>
<dbReference type="AlphaFoldDB" id="A0A923KU33"/>
<evidence type="ECO:0000256" key="5">
    <source>
        <dbReference type="ARBA" id="ARBA00022692"/>
    </source>
</evidence>
<protein>
    <submittedName>
        <fullName evidence="9">AzlC family ABC transporter permease</fullName>
    </submittedName>
</protein>
<dbReference type="PANTHER" id="PTHR34979">
    <property type="entry name" value="INNER MEMBRANE PROTEIN YGAZ"/>
    <property type="match status" value="1"/>
</dbReference>
<comment type="similarity">
    <text evidence="2">Belongs to the AzlC family.</text>
</comment>
<evidence type="ECO:0000256" key="8">
    <source>
        <dbReference type="SAM" id="Phobius"/>
    </source>
</evidence>
<comment type="caution">
    <text evidence="9">The sequence shown here is derived from an EMBL/GenBank/DDBJ whole genome shotgun (WGS) entry which is preliminary data.</text>
</comment>
<dbReference type="EMBL" id="JACOGG010000001">
    <property type="protein sequence ID" value="MBC3933757.1"/>
    <property type="molecule type" value="Genomic_DNA"/>
</dbReference>